<dbReference type="FunFam" id="2.30.42.10:FF:000016">
    <property type="entry name" value="peripheral plasma membrane protein CASK isoform X2"/>
    <property type="match status" value="1"/>
</dbReference>
<dbReference type="SUPFAM" id="SSF50044">
    <property type="entry name" value="SH3-domain"/>
    <property type="match status" value="1"/>
</dbReference>
<dbReference type="InterPro" id="IPR050716">
    <property type="entry name" value="MAGUK"/>
</dbReference>
<feature type="domain" description="PDZ" evidence="1">
    <location>
        <begin position="168"/>
        <end position="249"/>
    </location>
</feature>
<dbReference type="CDD" id="cd10831">
    <property type="entry name" value="PDZ_CASK-like"/>
    <property type="match status" value="1"/>
</dbReference>
<dbReference type="SUPFAM" id="SSF101288">
    <property type="entry name" value="L27 domain"/>
    <property type="match status" value="1"/>
</dbReference>
<dbReference type="InterPro" id="IPR014775">
    <property type="entry name" value="L27_C"/>
</dbReference>
<name>A0ABD6ERG3_9BILA</name>
<comment type="caution">
    <text evidence="3">The sequence shown here is derived from an EMBL/GenBank/DDBJ whole genome shotgun (WGS) entry which is preliminary data.</text>
</comment>
<dbReference type="Gene3D" id="2.30.30.40">
    <property type="entry name" value="SH3 Domains"/>
    <property type="match status" value="1"/>
</dbReference>
<evidence type="ECO:0000259" key="2">
    <source>
        <dbReference type="PROSITE" id="PS51022"/>
    </source>
</evidence>
<dbReference type="AlphaFoldDB" id="A0ABD6ERG3"/>
<dbReference type="Pfam" id="PF00595">
    <property type="entry name" value="PDZ"/>
    <property type="match status" value="1"/>
</dbReference>
<dbReference type="EMBL" id="JBGFUD010007767">
    <property type="protein sequence ID" value="MFH4981732.1"/>
    <property type="molecule type" value="Genomic_DNA"/>
</dbReference>
<dbReference type="InterPro" id="IPR036034">
    <property type="entry name" value="PDZ_sf"/>
</dbReference>
<dbReference type="PROSITE" id="PS51022">
    <property type="entry name" value="L27"/>
    <property type="match status" value="1"/>
</dbReference>
<dbReference type="GO" id="GO:0030054">
    <property type="term" value="C:cell junction"/>
    <property type="evidence" value="ECO:0007669"/>
    <property type="project" value="UniProtKB-ARBA"/>
</dbReference>
<dbReference type="SMART" id="SM00228">
    <property type="entry name" value="PDZ"/>
    <property type="match status" value="1"/>
</dbReference>
<proteinExistence type="predicted"/>
<dbReference type="SUPFAM" id="SSF50156">
    <property type="entry name" value="PDZ domain-like"/>
    <property type="match status" value="1"/>
</dbReference>
<dbReference type="Gene3D" id="2.30.42.10">
    <property type="match status" value="1"/>
</dbReference>
<evidence type="ECO:0000313" key="3">
    <source>
        <dbReference type="EMBL" id="MFH4981732.1"/>
    </source>
</evidence>
<reference evidence="3 4" key="1">
    <citation type="submission" date="2024-08" db="EMBL/GenBank/DDBJ databases">
        <title>Gnathostoma spinigerum genome.</title>
        <authorList>
            <person name="Gonzalez-Bertolin B."/>
            <person name="Monzon S."/>
            <person name="Zaballos A."/>
            <person name="Jimenez P."/>
            <person name="Dekumyoy P."/>
            <person name="Varona S."/>
            <person name="Cuesta I."/>
            <person name="Sumanam S."/>
            <person name="Adisakwattana P."/>
            <person name="Gasser R.B."/>
            <person name="Hernandez-Gonzalez A."/>
            <person name="Young N.D."/>
            <person name="Perteguer M.J."/>
        </authorList>
    </citation>
    <scope>NUCLEOTIDE SEQUENCE [LARGE SCALE GENOMIC DNA]</scope>
    <source>
        <strain evidence="3">AL3</strain>
        <tissue evidence="3">Liver</tissue>
    </source>
</reference>
<dbReference type="InterPro" id="IPR036892">
    <property type="entry name" value="L27_dom_sf"/>
</dbReference>
<dbReference type="PANTHER" id="PTHR23122">
    <property type="entry name" value="MEMBRANE-ASSOCIATED GUANYLATE KINASE MAGUK"/>
    <property type="match status" value="1"/>
</dbReference>
<keyword evidence="4" id="KW-1185">Reference proteome</keyword>
<dbReference type="Pfam" id="PF02828">
    <property type="entry name" value="L27"/>
    <property type="match status" value="1"/>
</dbReference>
<accession>A0ABD6ERG3</accession>
<protein>
    <submittedName>
        <fullName evidence="3">Uncharacterized protein</fullName>
    </submittedName>
</protein>
<dbReference type="InterPro" id="IPR004172">
    <property type="entry name" value="L27_dom"/>
</dbReference>
<sequence>MYKANEESLTTVSLDQSLYDRISQLSVQPEVLESDACRYARDVGAEIENLLRPSPESTELKNLLASTHLQGVLQAHDVIIHEIYEGSARANTLAQRSSVHDTISQTEPQTSTCLATTNTLPFSYVNGGIVPLLNNPPSTSAEDQSPFVPPMFDDDDDLMMDVVSRVRLIQFQKDTEEPMGITLKVTEDGRCLVARIMHGGMIHRQATLHVGDEIREINGVSVSNQSVESLQRMLRDARGAVTFKIVPSFRSAPPACEIFVRAQFDYDPAQDDLIPCPQAGVSFKTGDILQV</sequence>
<dbReference type="InterPro" id="IPR001478">
    <property type="entry name" value="PDZ"/>
</dbReference>
<dbReference type="Proteomes" id="UP001608902">
    <property type="component" value="Unassembled WGS sequence"/>
</dbReference>
<gene>
    <name evidence="3" type="ORF">AB6A40_008441</name>
</gene>
<evidence type="ECO:0000259" key="1">
    <source>
        <dbReference type="PROSITE" id="PS50106"/>
    </source>
</evidence>
<evidence type="ECO:0000313" key="4">
    <source>
        <dbReference type="Proteomes" id="UP001608902"/>
    </source>
</evidence>
<organism evidence="3 4">
    <name type="scientific">Gnathostoma spinigerum</name>
    <dbReference type="NCBI Taxonomy" id="75299"/>
    <lineage>
        <taxon>Eukaryota</taxon>
        <taxon>Metazoa</taxon>
        <taxon>Ecdysozoa</taxon>
        <taxon>Nematoda</taxon>
        <taxon>Chromadorea</taxon>
        <taxon>Rhabditida</taxon>
        <taxon>Spirurina</taxon>
        <taxon>Gnathostomatomorpha</taxon>
        <taxon>Gnathostomatoidea</taxon>
        <taxon>Gnathostomatidae</taxon>
        <taxon>Gnathostoma</taxon>
    </lineage>
</organism>
<dbReference type="PROSITE" id="PS50106">
    <property type="entry name" value="PDZ"/>
    <property type="match status" value="1"/>
</dbReference>
<dbReference type="Gene3D" id="1.10.287.650">
    <property type="entry name" value="L27 domain"/>
    <property type="match status" value="1"/>
</dbReference>
<feature type="domain" description="L27" evidence="2">
    <location>
        <begin position="33"/>
        <end position="87"/>
    </location>
</feature>
<dbReference type="InterPro" id="IPR036028">
    <property type="entry name" value="SH3-like_dom_sf"/>
</dbReference>